<sequence>MQLSLCLAMQKKHLGPGCGEAAKISAFGEPGSRDAQPGPTGLARTARLLRYGNQLGPLLRSCEIYKP</sequence>
<proteinExistence type="evidence at transcript level"/>
<reference evidence="1" key="2">
    <citation type="submission" date="2012-06" db="EMBL/GenBank/DDBJ databases">
        <authorList>
            <person name="Yu Y."/>
            <person name="Currie J."/>
            <person name="Lomeli R."/>
            <person name="Angelova A."/>
            <person name="Collura K."/>
            <person name="Wissotski M."/>
            <person name="Campos D."/>
            <person name="Kudrna D."/>
            <person name="Golser W."/>
            <person name="Ashely E."/>
            <person name="Descour A."/>
            <person name="Fernandes J."/>
            <person name="Soderlund C."/>
            <person name="Walbot V."/>
        </authorList>
    </citation>
    <scope>NUCLEOTIDE SEQUENCE</scope>
    <source>
        <strain evidence="1">B73</strain>
    </source>
</reference>
<dbReference type="AlphaFoldDB" id="C0PC60"/>
<reference evidence="1" key="1">
    <citation type="journal article" date="2009" name="PLoS Genet.">
        <title>Sequencing, mapping, and analysis of 27,455 maize full-length cDNAs.</title>
        <authorList>
            <person name="Soderlund C."/>
            <person name="Descour A."/>
            <person name="Kudrna D."/>
            <person name="Bomhoff M."/>
            <person name="Boyd L."/>
            <person name="Currie J."/>
            <person name="Angelova A."/>
            <person name="Collura K."/>
            <person name="Wissotski M."/>
            <person name="Ashley E."/>
            <person name="Morrow D."/>
            <person name="Fernandes J."/>
            <person name="Walbot V."/>
            <person name="Yu Y."/>
        </authorList>
    </citation>
    <scope>NUCLEOTIDE SEQUENCE</scope>
    <source>
        <strain evidence="1">B73</strain>
    </source>
</reference>
<dbReference type="EMBL" id="BT065879">
    <property type="protein sequence ID" value="ACN31755.1"/>
    <property type="molecule type" value="mRNA"/>
</dbReference>
<accession>C0PC60</accession>
<evidence type="ECO:0000313" key="1">
    <source>
        <dbReference type="EMBL" id="ACN31755.1"/>
    </source>
</evidence>
<name>C0PC60_MAIZE</name>
<protein>
    <submittedName>
        <fullName evidence="1">Uncharacterized protein</fullName>
    </submittedName>
</protein>
<organism evidence="1">
    <name type="scientific">Zea mays</name>
    <name type="common">Maize</name>
    <dbReference type="NCBI Taxonomy" id="4577"/>
    <lineage>
        <taxon>Eukaryota</taxon>
        <taxon>Viridiplantae</taxon>
        <taxon>Streptophyta</taxon>
        <taxon>Embryophyta</taxon>
        <taxon>Tracheophyta</taxon>
        <taxon>Spermatophyta</taxon>
        <taxon>Magnoliopsida</taxon>
        <taxon>Liliopsida</taxon>
        <taxon>Poales</taxon>
        <taxon>Poaceae</taxon>
        <taxon>PACMAD clade</taxon>
        <taxon>Panicoideae</taxon>
        <taxon>Andropogonodae</taxon>
        <taxon>Andropogoneae</taxon>
        <taxon>Tripsacinae</taxon>
        <taxon>Zea</taxon>
    </lineage>
</organism>